<dbReference type="Proteomes" id="UP000295504">
    <property type="component" value="Unassembled WGS sequence"/>
</dbReference>
<evidence type="ECO:0000313" key="1">
    <source>
        <dbReference type="EMBL" id="TCQ01552.1"/>
    </source>
</evidence>
<reference evidence="1 2" key="1">
    <citation type="submission" date="2019-03" db="EMBL/GenBank/DDBJ databases">
        <title>Genomic Encyclopedia of Type Strains, Phase IV (KMG-IV): sequencing the most valuable type-strain genomes for metagenomic binning, comparative biology and taxonomic classification.</title>
        <authorList>
            <person name="Goeker M."/>
        </authorList>
    </citation>
    <scope>NUCLEOTIDE SEQUENCE [LARGE SCALE GENOMIC DNA]</scope>
    <source>
        <strain evidence="1 2">DSM 100013</strain>
    </source>
</reference>
<keyword evidence="2" id="KW-1185">Reference proteome</keyword>
<accession>A0A4R2TH74</accession>
<dbReference type="OrthoDB" id="9780944at2"/>
<dbReference type="AlphaFoldDB" id="A0A4R2TH74"/>
<comment type="caution">
    <text evidence="1">The sequence shown here is derived from an EMBL/GenBank/DDBJ whole genome shotgun (WGS) entry which is preliminary data.</text>
</comment>
<organism evidence="1 2">
    <name type="scientific">Serpentinicella alkaliphila</name>
    <dbReference type="NCBI Taxonomy" id="1734049"/>
    <lineage>
        <taxon>Bacteria</taxon>
        <taxon>Bacillati</taxon>
        <taxon>Bacillota</taxon>
        <taxon>Clostridia</taxon>
        <taxon>Peptostreptococcales</taxon>
        <taxon>Natronincolaceae</taxon>
        <taxon>Serpentinicella</taxon>
    </lineage>
</organism>
<evidence type="ECO:0008006" key="3">
    <source>
        <dbReference type="Google" id="ProtNLM"/>
    </source>
</evidence>
<evidence type="ECO:0000313" key="2">
    <source>
        <dbReference type="Proteomes" id="UP000295504"/>
    </source>
</evidence>
<proteinExistence type="predicted"/>
<sequence>MKRIVSVSLGTSKRDYSYTLNILGENYHIERIGSNGSFNNAIRLIKELDGKIDAFGIGGIDLFLQTGSRKYILRDALKLKKAAKNTPLYDGSKYKYTFERNIIYKLMEDGVVDFKNKSILVTSALDRYGMTEALEKCGGKIIIGDMLFALNCNIPIYSLSTLNKMAMILLPIVSRLPFRMIYPTGGRQFENKNRFNNYYINAEIIAGDFHYIKRYMPMDLKNKIIITNTVTKEDIIQLKTRGVKLLVTTTPKLGERSFGTNVMEALIETIINNSKFVHKKISYEDVYRTVGLEPRIEHFIKL</sequence>
<name>A0A4R2TH74_9FIRM</name>
<gene>
    <name evidence="1" type="ORF">EDD79_102615</name>
</gene>
<protein>
    <recommendedName>
        <fullName evidence="3">Quinate 5-dehydrogenase</fullName>
    </recommendedName>
</protein>
<dbReference type="EMBL" id="SLYC01000026">
    <property type="protein sequence ID" value="TCQ01552.1"/>
    <property type="molecule type" value="Genomic_DNA"/>
</dbReference>
<dbReference type="RefSeq" id="WP_132848894.1">
    <property type="nucleotide sequence ID" value="NZ_CP058648.1"/>
</dbReference>